<dbReference type="Pfam" id="PF04985">
    <property type="entry name" value="Phage_tube"/>
    <property type="match status" value="1"/>
</dbReference>
<organism evidence="1 2">
    <name type="scientific">Starkeya nomas</name>
    <dbReference type="NCBI Taxonomy" id="2666134"/>
    <lineage>
        <taxon>Bacteria</taxon>
        <taxon>Pseudomonadati</taxon>
        <taxon>Pseudomonadota</taxon>
        <taxon>Alphaproteobacteria</taxon>
        <taxon>Hyphomicrobiales</taxon>
        <taxon>Xanthobacteraceae</taxon>
        <taxon>Starkeya</taxon>
    </lineage>
</organism>
<keyword evidence="2" id="KW-1185">Reference proteome</keyword>
<reference evidence="1 2" key="1">
    <citation type="submission" date="2019-12" db="EMBL/GenBank/DDBJ databases">
        <authorList>
            <person name="Reyes-Prieto M."/>
        </authorList>
    </citation>
    <scope>NUCLEOTIDE SEQUENCE [LARGE SCALE GENOMIC DNA]</scope>
    <source>
        <strain evidence="1">HF14-78462</strain>
    </source>
</reference>
<evidence type="ECO:0000313" key="2">
    <source>
        <dbReference type="Proteomes" id="UP000433050"/>
    </source>
</evidence>
<proteinExistence type="predicted"/>
<gene>
    <name evidence="1" type="ORF">STARVERO_04380</name>
</gene>
<dbReference type="EMBL" id="CACSAS010000016">
    <property type="protein sequence ID" value="CAA0128929.1"/>
    <property type="molecule type" value="Genomic_DNA"/>
</dbReference>
<name>A0A5S9R572_9HYPH</name>
<dbReference type="InterPro" id="IPR006498">
    <property type="entry name" value="Tail_tube"/>
</dbReference>
<dbReference type="RefSeq" id="WP_159602093.1">
    <property type="nucleotide sequence ID" value="NZ_CACSAS010000016.1"/>
</dbReference>
<accession>A0A5S9R572</accession>
<dbReference type="Proteomes" id="UP000433050">
    <property type="component" value="Unassembled WGS sequence"/>
</dbReference>
<dbReference type="AlphaFoldDB" id="A0A5S9R572"/>
<evidence type="ECO:0008006" key="3">
    <source>
        <dbReference type="Google" id="ProtNLM"/>
    </source>
</evidence>
<evidence type="ECO:0000313" key="1">
    <source>
        <dbReference type="EMBL" id="CAA0128929.1"/>
    </source>
</evidence>
<protein>
    <recommendedName>
        <fullName evidence="3">Phage tail protein</fullName>
    </recommendedName>
</protein>
<sequence length="175" mass="19585">MQFVRKGGNLYVEARNQWLGLKNYQLPTPRVKSETHSPGGGIMDLDVPLGAIEPLTFGFNTINAQPDLLGLFGMSLTHRQLFTCYEILQDEETGTKRERIVTMRGTFRENTPEEMQGRGIKGYGYQIGSITEYEDVIEGYGVVAYFSFFRNVWSGYGINAGADEDNRILRIAGGA</sequence>